<keyword evidence="2" id="KW-0547">Nucleotide-binding</keyword>
<dbReference type="SUPFAM" id="SSF56300">
    <property type="entry name" value="Metallo-dependent phosphatases"/>
    <property type="match status" value="1"/>
</dbReference>
<dbReference type="InterPro" id="IPR008334">
    <property type="entry name" value="5'-Nucleotdase_C"/>
</dbReference>
<dbReference type="InterPro" id="IPR036907">
    <property type="entry name" value="5'-Nucleotdase_C_sf"/>
</dbReference>
<gene>
    <name evidence="5" type="ordered locus">Sulac_0079</name>
</gene>
<proteinExistence type="inferred from homology"/>
<evidence type="ECO:0000259" key="4">
    <source>
        <dbReference type="Pfam" id="PF02872"/>
    </source>
</evidence>
<evidence type="ECO:0000313" key="6">
    <source>
        <dbReference type="Proteomes" id="UP000005439"/>
    </source>
</evidence>
<evidence type="ECO:0000313" key="5">
    <source>
        <dbReference type="EMBL" id="AEW03652.1"/>
    </source>
</evidence>
<evidence type="ECO:0000259" key="3">
    <source>
        <dbReference type="Pfam" id="PF00149"/>
    </source>
</evidence>
<dbReference type="Gene3D" id="3.60.21.10">
    <property type="match status" value="1"/>
</dbReference>
<dbReference type="PATRIC" id="fig|679936.5.peg.86"/>
<dbReference type="EMBL" id="CP003179">
    <property type="protein sequence ID" value="AEW03652.1"/>
    <property type="molecule type" value="Genomic_DNA"/>
</dbReference>
<dbReference type="STRING" id="679936.Sulac_0079"/>
<feature type="domain" description="5'-Nucleotidase C-terminal" evidence="4">
    <location>
        <begin position="306"/>
        <end position="433"/>
    </location>
</feature>
<keyword evidence="1" id="KW-0732">Signal</keyword>
<reference evidence="5 6" key="2">
    <citation type="journal article" date="2012" name="Stand. Genomic Sci.">
        <title>Complete genome sequence of the moderately thermophilic mineral-sulfide-oxidizing firmicute Sulfobacillus acidophilus type strain (NAL(T)).</title>
        <authorList>
            <person name="Anderson I."/>
            <person name="Chertkov O."/>
            <person name="Chen A."/>
            <person name="Saunders E."/>
            <person name="Lapidus A."/>
            <person name="Nolan M."/>
            <person name="Lucas S."/>
            <person name="Hammon N."/>
            <person name="Deshpande S."/>
            <person name="Cheng J.F."/>
            <person name="Han C."/>
            <person name="Tapia R."/>
            <person name="Goodwin L.A."/>
            <person name="Pitluck S."/>
            <person name="Liolios K."/>
            <person name="Pagani I."/>
            <person name="Ivanova N."/>
            <person name="Mikhailova N."/>
            <person name="Pati A."/>
            <person name="Palaniappan K."/>
            <person name="Land M."/>
            <person name="Pan C."/>
            <person name="Rohde M."/>
            <person name="Pukall R."/>
            <person name="Goker M."/>
            <person name="Detter J.C."/>
            <person name="Woyke T."/>
            <person name="Bristow J."/>
            <person name="Eisen J.A."/>
            <person name="Markowitz V."/>
            <person name="Hugenholtz P."/>
            <person name="Kyrpides N.C."/>
            <person name="Klenk H.P."/>
            <person name="Mavromatis K."/>
        </authorList>
    </citation>
    <scope>NUCLEOTIDE SEQUENCE [LARGE SCALE GENOMIC DNA]</scope>
    <source>
        <strain evidence="6">ATCC 700253 / DSM 10332 / NAL</strain>
    </source>
</reference>
<dbReference type="InterPro" id="IPR006179">
    <property type="entry name" value="5_nucleotidase/apyrase"/>
</dbReference>
<feature type="domain" description="Calcineurin-like phosphoesterase" evidence="3">
    <location>
        <begin position="8"/>
        <end position="220"/>
    </location>
</feature>
<organism evidence="5 6">
    <name type="scientific">Sulfobacillus acidophilus (strain ATCC 700253 / DSM 10332 / NAL)</name>
    <dbReference type="NCBI Taxonomy" id="679936"/>
    <lineage>
        <taxon>Bacteria</taxon>
        <taxon>Bacillati</taxon>
        <taxon>Bacillota</taxon>
        <taxon>Clostridia</taxon>
        <taxon>Eubacteriales</taxon>
        <taxon>Clostridiales Family XVII. Incertae Sedis</taxon>
        <taxon>Sulfobacillus</taxon>
    </lineage>
</organism>
<dbReference type="SUPFAM" id="SSF55816">
    <property type="entry name" value="5'-nucleotidase (syn. UDP-sugar hydrolase), C-terminal domain"/>
    <property type="match status" value="1"/>
</dbReference>
<reference evidence="6" key="1">
    <citation type="submission" date="2011-12" db="EMBL/GenBank/DDBJ databases">
        <title>The complete genome of chromosome of Sulfobacillus acidophilus DSM 10332.</title>
        <authorList>
            <person name="Lucas S."/>
            <person name="Han J."/>
            <person name="Lapidus A."/>
            <person name="Bruce D."/>
            <person name="Goodwin L."/>
            <person name="Pitluck S."/>
            <person name="Peters L."/>
            <person name="Kyrpides N."/>
            <person name="Mavromatis K."/>
            <person name="Ivanova N."/>
            <person name="Mikhailova N."/>
            <person name="Chertkov O."/>
            <person name="Saunders E."/>
            <person name="Detter J.C."/>
            <person name="Tapia R."/>
            <person name="Han C."/>
            <person name="Land M."/>
            <person name="Hauser L."/>
            <person name="Markowitz V."/>
            <person name="Cheng J.-F."/>
            <person name="Hugenholtz P."/>
            <person name="Woyke T."/>
            <person name="Wu D."/>
            <person name="Pukall R."/>
            <person name="Gehrich-Schroeter G."/>
            <person name="Schneider S."/>
            <person name="Klenk H.-P."/>
            <person name="Eisen J.A."/>
        </authorList>
    </citation>
    <scope>NUCLEOTIDE SEQUENCE [LARGE SCALE GENOMIC DNA]</scope>
    <source>
        <strain evidence="6">ATCC 700253 / DSM 10332 / NAL</strain>
    </source>
</reference>
<protein>
    <submittedName>
        <fullName evidence="5">Metallophosphoesterase</fullName>
    </submittedName>
</protein>
<dbReference type="KEGG" id="sap:Sulac_0079"/>
<sequence length="478" mass="52662">MAERRLTLVQQNDTHGYLWPHPELFWTVPRPTFRRHVGGLARAVTVVRRLRQAGPVLWVDGGDTFHGTGPVVLSRGQIVPPLLKAAGIDVMVPGNWVFAYGPDALKDFIRQSGVSALAANAETSDGSFLPAVTVKEVGGVRVGLMGLTYPAETQTMPESFSRGLTFTLDVPEIQASMDRLRHTERVDLTVLLSHIGLPLDLRLAEEVHGIDVILSAHSHDRLHQVMTVGNTVVIQAGAHGSFLGVLSLTVDGPQKLSDWDYRLMTLIDEEEDPAIAARVSEALAPYQEQMNEPVGQLGSPLHRMTVLETPMDRVITDAYVAYTGADMAFSHGWRYGAPMLPGVFTRGDLYNMIPTNPDLFEAELDGHTLRDFLEKNLESVFAANPFHQKGGYVVRSSGLLMAFKAYHPRGHRIEYLAVNNQEVRPHARYRVVSAGPQALKGIDVTRKGLSVDAHQVISEYFRRHKPVVVPSGPHVIAL</sequence>
<keyword evidence="2" id="KW-0378">Hydrolase</keyword>
<evidence type="ECO:0000256" key="2">
    <source>
        <dbReference type="RuleBase" id="RU362119"/>
    </source>
</evidence>
<dbReference type="AlphaFoldDB" id="G8TVL3"/>
<dbReference type="Pfam" id="PF00149">
    <property type="entry name" value="Metallophos"/>
    <property type="match status" value="1"/>
</dbReference>
<dbReference type="Pfam" id="PF02872">
    <property type="entry name" value="5_nucleotid_C"/>
    <property type="match status" value="1"/>
</dbReference>
<name>G8TVL3_SULAD</name>
<dbReference type="PRINTS" id="PR01607">
    <property type="entry name" value="APYRASEFAMLY"/>
</dbReference>
<dbReference type="GO" id="GO:0000166">
    <property type="term" value="F:nucleotide binding"/>
    <property type="evidence" value="ECO:0007669"/>
    <property type="project" value="UniProtKB-KW"/>
</dbReference>
<keyword evidence="6" id="KW-1185">Reference proteome</keyword>
<dbReference type="HOGENOM" id="CLU_005854_7_5_9"/>
<dbReference type="InterPro" id="IPR029052">
    <property type="entry name" value="Metallo-depent_PP-like"/>
</dbReference>
<dbReference type="PANTHER" id="PTHR11575">
    <property type="entry name" value="5'-NUCLEOTIDASE-RELATED"/>
    <property type="match status" value="1"/>
</dbReference>
<dbReference type="InterPro" id="IPR004843">
    <property type="entry name" value="Calcineurin-like_PHP"/>
</dbReference>
<dbReference type="PANTHER" id="PTHR11575:SF42">
    <property type="entry name" value="SULFUR OXIDATION PROTEIN SOXB"/>
    <property type="match status" value="1"/>
</dbReference>
<dbReference type="GO" id="GO:0009166">
    <property type="term" value="P:nucleotide catabolic process"/>
    <property type="evidence" value="ECO:0007669"/>
    <property type="project" value="InterPro"/>
</dbReference>
<dbReference type="GO" id="GO:0030288">
    <property type="term" value="C:outer membrane-bounded periplasmic space"/>
    <property type="evidence" value="ECO:0007669"/>
    <property type="project" value="TreeGrafter"/>
</dbReference>
<evidence type="ECO:0000256" key="1">
    <source>
        <dbReference type="ARBA" id="ARBA00022729"/>
    </source>
</evidence>
<comment type="similarity">
    <text evidence="2">Belongs to the 5'-nucleotidase family.</text>
</comment>
<dbReference type="Proteomes" id="UP000005439">
    <property type="component" value="Chromosome"/>
</dbReference>
<accession>G8TVL3</accession>
<dbReference type="Gene3D" id="3.90.780.10">
    <property type="entry name" value="5'-Nucleotidase, C-terminal domain"/>
    <property type="match status" value="1"/>
</dbReference>
<dbReference type="GO" id="GO:0016787">
    <property type="term" value="F:hydrolase activity"/>
    <property type="evidence" value="ECO:0007669"/>
    <property type="project" value="UniProtKB-KW"/>
</dbReference>